<name>A0A0H5PWQ5_9ZZZZ</name>
<proteinExistence type="predicted"/>
<protein>
    <submittedName>
        <fullName evidence="1">Uncharacterized protein</fullName>
    </submittedName>
</protein>
<sequence>MKFVRVIGGYDHLWAVKEPDKEFDELTSLFEKWNNADYLLDFFKDNIEDLRKYFHIEKVSEAIRDTFEDADELEELILEFPYTENLDGLFMPLDVTDARCVELTRRKARNWNRDKHASWLRIYAIRLEANVYVVTGGAIKLTHLMQDKEHTAMELDKLNRCKAFLKANGVFDKDSFVDLNKED</sequence>
<dbReference type="AlphaFoldDB" id="A0A0H5PWQ5"/>
<dbReference type="EMBL" id="LN852884">
    <property type="protein sequence ID" value="CRY94181.1"/>
    <property type="molecule type" value="Genomic_DNA"/>
</dbReference>
<reference evidence="1" key="1">
    <citation type="submission" date="2015-06" db="EMBL/GenBank/DDBJ databases">
        <authorList>
            <person name="Joergensen T."/>
        </authorList>
    </citation>
    <scope>NUCLEOTIDE SEQUENCE</scope>
    <source>
        <plasmid evidence="1">pRGRH0204</plasmid>
    </source>
</reference>
<evidence type="ECO:0000313" key="1">
    <source>
        <dbReference type="EMBL" id="CRY94181.1"/>
    </source>
</evidence>
<reference evidence="1" key="2">
    <citation type="submission" date="2015-07" db="EMBL/GenBank/DDBJ databases">
        <title>Plasmids, circular viruses and viroids from rat gut.</title>
        <authorList>
            <person name="Jorgensen T.J."/>
            <person name="Hansen M.A."/>
            <person name="Xu Z."/>
            <person name="Tabak M.A."/>
            <person name="Sorensen S.J."/>
            <person name="Hansen L.H."/>
        </authorList>
    </citation>
    <scope>NUCLEOTIDE SEQUENCE</scope>
    <source>
        <plasmid evidence="1">pRGRH0204</plasmid>
    </source>
</reference>
<organism evidence="1">
    <name type="scientific">uncultured prokaryote</name>
    <dbReference type="NCBI Taxonomy" id="198431"/>
    <lineage>
        <taxon>unclassified sequences</taxon>
        <taxon>environmental samples</taxon>
    </lineage>
</organism>
<keyword evidence="1" id="KW-0614">Plasmid</keyword>
<geneLocation type="plasmid" evidence="1">
    <name>pRGRH0204</name>
</geneLocation>
<accession>A0A0H5PWQ5</accession>